<keyword evidence="2" id="KW-0238">DNA-binding</keyword>
<dbReference type="CDD" id="cd00093">
    <property type="entry name" value="HTH_XRE"/>
    <property type="match status" value="1"/>
</dbReference>
<evidence type="ECO:0000259" key="1">
    <source>
        <dbReference type="SMART" id="SM00530"/>
    </source>
</evidence>
<dbReference type="InterPro" id="IPR001387">
    <property type="entry name" value="Cro/C1-type_HTH"/>
</dbReference>
<dbReference type="SUPFAM" id="SSF47413">
    <property type="entry name" value="lambda repressor-like DNA-binding domains"/>
    <property type="match status" value="1"/>
</dbReference>
<dbReference type="SMART" id="SM00530">
    <property type="entry name" value="HTH_XRE"/>
    <property type="match status" value="1"/>
</dbReference>
<protein>
    <submittedName>
        <fullName evidence="2">Cro/C1-type HTH DNA-binding domain protein</fullName>
    </submittedName>
</protein>
<sequence length="76" mass="8762">MLQLDIKSILINKNKTQYWLAKETGIAPNAINKIYNCETTNIRFDTLEKICIALECSPNELFKSSNIRMQSLIQNN</sequence>
<dbReference type="Pfam" id="PF13443">
    <property type="entry name" value="HTH_26"/>
    <property type="match status" value="1"/>
</dbReference>
<dbReference type="GO" id="GO:0003677">
    <property type="term" value="F:DNA binding"/>
    <property type="evidence" value="ECO:0007669"/>
    <property type="project" value="UniProtKB-KW"/>
</dbReference>
<dbReference type="EMBL" id="BK032513">
    <property type="protein sequence ID" value="DAF44828.1"/>
    <property type="molecule type" value="Genomic_DNA"/>
</dbReference>
<organism evidence="2">
    <name type="scientific">Siphoviridae sp. ctCIv11</name>
    <dbReference type="NCBI Taxonomy" id="2827806"/>
    <lineage>
        <taxon>Viruses</taxon>
        <taxon>Duplodnaviria</taxon>
        <taxon>Heunggongvirae</taxon>
        <taxon>Uroviricota</taxon>
        <taxon>Caudoviricetes</taxon>
    </lineage>
</organism>
<dbReference type="InterPro" id="IPR010982">
    <property type="entry name" value="Lambda_DNA-bd_dom_sf"/>
</dbReference>
<evidence type="ECO:0000313" key="2">
    <source>
        <dbReference type="EMBL" id="DAF44828.1"/>
    </source>
</evidence>
<proteinExistence type="predicted"/>
<accession>A0A8S5S1D4</accession>
<reference evidence="2" key="1">
    <citation type="journal article" date="2021" name="Proc. Natl. Acad. Sci. U.S.A.">
        <title>A Catalog of Tens of Thousands of Viruses from Human Metagenomes Reveals Hidden Associations with Chronic Diseases.</title>
        <authorList>
            <person name="Tisza M.J."/>
            <person name="Buck C.B."/>
        </authorList>
    </citation>
    <scope>NUCLEOTIDE SEQUENCE</scope>
    <source>
        <strain evidence="2">CtCIv11</strain>
    </source>
</reference>
<feature type="domain" description="HTH cro/C1-type" evidence="1">
    <location>
        <begin position="5"/>
        <end position="61"/>
    </location>
</feature>
<name>A0A8S5S1D4_9CAUD</name>
<dbReference type="Gene3D" id="1.10.260.40">
    <property type="entry name" value="lambda repressor-like DNA-binding domains"/>
    <property type="match status" value="1"/>
</dbReference>